<name>A0ABQ0YUV8_9NOCA</name>
<keyword evidence="3" id="KW-1185">Reference proteome</keyword>
<feature type="region of interest" description="Disordered" evidence="1">
    <location>
        <begin position="106"/>
        <end position="126"/>
    </location>
</feature>
<evidence type="ECO:0000256" key="1">
    <source>
        <dbReference type="SAM" id="MobiDB-lite"/>
    </source>
</evidence>
<dbReference type="Proteomes" id="UP000325466">
    <property type="component" value="Unassembled WGS sequence"/>
</dbReference>
<feature type="region of interest" description="Disordered" evidence="1">
    <location>
        <begin position="1"/>
        <end position="30"/>
    </location>
</feature>
<evidence type="ECO:0000313" key="2">
    <source>
        <dbReference type="EMBL" id="GES40202.1"/>
    </source>
</evidence>
<feature type="compositionally biased region" description="Polar residues" evidence="1">
    <location>
        <begin position="113"/>
        <end position="126"/>
    </location>
</feature>
<comment type="caution">
    <text evidence="2">The sequence shown here is derived from an EMBL/GenBank/DDBJ whole genome shotgun (WGS) entry which is preliminary data.</text>
</comment>
<proteinExistence type="predicted"/>
<feature type="compositionally biased region" description="Polar residues" evidence="1">
    <location>
        <begin position="16"/>
        <end position="30"/>
    </location>
</feature>
<sequence>MSTTNAAASSITASSVPDSTSAEITPTATETVADEPMVVEPVADEPVMVEEPYIIDCQLGLGPIVTYWSDGTVTGYSDYCQSIHDQVLADEVAANTPVCDGTTCRYPSGATRPDTNSSPRSPSPWVQGQLDWQACKEAGNTDEYCRLTLN</sequence>
<reference evidence="2 3" key="1">
    <citation type="journal article" date="2018" name="Biodegradation">
        <title>1,4-Dioxane degradation characteristics of Rhodococcus aetherivorans JCM 14343.</title>
        <authorList>
            <person name="Inoue D."/>
            <person name="Tsunoda T."/>
            <person name="Yamamoto N."/>
            <person name="Ike M."/>
            <person name="Sei K."/>
        </authorList>
    </citation>
    <scope>NUCLEOTIDE SEQUENCE [LARGE SCALE GENOMIC DNA]</scope>
    <source>
        <strain evidence="2 3">JCM 14343</strain>
    </source>
</reference>
<accession>A0ABQ0YUV8</accession>
<organism evidence="2 3">
    <name type="scientific">Rhodococcus aetherivorans</name>
    <dbReference type="NCBI Taxonomy" id="191292"/>
    <lineage>
        <taxon>Bacteria</taxon>
        <taxon>Bacillati</taxon>
        <taxon>Actinomycetota</taxon>
        <taxon>Actinomycetes</taxon>
        <taxon>Mycobacteriales</taxon>
        <taxon>Nocardiaceae</taxon>
        <taxon>Rhodococcus</taxon>
    </lineage>
</organism>
<evidence type="ECO:0000313" key="3">
    <source>
        <dbReference type="Proteomes" id="UP000325466"/>
    </source>
</evidence>
<protein>
    <submittedName>
        <fullName evidence="2">Uncharacterized protein</fullName>
    </submittedName>
</protein>
<feature type="compositionally biased region" description="Low complexity" evidence="1">
    <location>
        <begin position="1"/>
        <end position="15"/>
    </location>
</feature>
<gene>
    <name evidence="2" type="ORF">RAJCM14343_5485</name>
</gene>
<dbReference type="RefSeq" id="WP_051446158.1">
    <property type="nucleotide sequence ID" value="NZ_BAAAYP010000067.1"/>
</dbReference>
<dbReference type="EMBL" id="BLAH01000193">
    <property type="protein sequence ID" value="GES40202.1"/>
    <property type="molecule type" value="Genomic_DNA"/>
</dbReference>